<dbReference type="Proteomes" id="UP001229244">
    <property type="component" value="Unassembled WGS sequence"/>
</dbReference>
<reference evidence="1" key="1">
    <citation type="submission" date="2023-07" db="EMBL/GenBank/DDBJ databases">
        <title>Genomic Encyclopedia of Type Strains, Phase IV (KMG-IV): sequencing the most valuable type-strain genomes for metagenomic binning, comparative biology and taxonomic classification.</title>
        <authorList>
            <person name="Goeker M."/>
        </authorList>
    </citation>
    <scope>NUCLEOTIDE SEQUENCE</scope>
    <source>
        <strain evidence="1">DSM 21202</strain>
    </source>
</reference>
<evidence type="ECO:0000313" key="2">
    <source>
        <dbReference type="Proteomes" id="UP001229244"/>
    </source>
</evidence>
<dbReference type="EMBL" id="JAUSUL010000001">
    <property type="protein sequence ID" value="MDQ0314861.1"/>
    <property type="molecule type" value="Genomic_DNA"/>
</dbReference>
<organism evidence="1 2">
    <name type="scientific">Amorphus orientalis</name>
    <dbReference type="NCBI Taxonomy" id="649198"/>
    <lineage>
        <taxon>Bacteria</taxon>
        <taxon>Pseudomonadati</taxon>
        <taxon>Pseudomonadota</taxon>
        <taxon>Alphaproteobacteria</taxon>
        <taxon>Hyphomicrobiales</taxon>
        <taxon>Amorphaceae</taxon>
        <taxon>Amorphus</taxon>
    </lineage>
</organism>
<proteinExistence type="predicted"/>
<name>A0AAE4AR62_9HYPH</name>
<gene>
    <name evidence="1" type="ORF">J2S73_001298</name>
</gene>
<evidence type="ECO:0000313" key="1">
    <source>
        <dbReference type="EMBL" id="MDQ0314861.1"/>
    </source>
</evidence>
<keyword evidence="2" id="KW-1185">Reference proteome</keyword>
<dbReference type="AlphaFoldDB" id="A0AAE4AR62"/>
<protein>
    <submittedName>
        <fullName evidence="1">Uncharacterized protein</fullName>
    </submittedName>
</protein>
<dbReference type="RefSeq" id="WP_306884647.1">
    <property type="nucleotide sequence ID" value="NZ_JAUSUL010000001.1"/>
</dbReference>
<comment type="caution">
    <text evidence="1">The sequence shown here is derived from an EMBL/GenBank/DDBJ whole genome shotgun (WGS) entry which is preliminary data.</text>
</comment>
<sequence>MVARETNSSIGEVEGWDIDEFLAYRKSVMRILKQRDPEMRNSAPPHR</sequence>
<accession>A0AAE4AR62</accession>